<evidence type="ECO:0000313" key="1">
    <source>
        <dbReference type="EMBL" id="ABU79016.1"/>
    </source>
</evidence>
<protein>
    <submittedName>
        <fullName evidence="1">Uncharacterized protein</fullName>
    </submittedName>
</protein>
<dbReference type="HOGENOM" id="CLU_3198746_0_0_6"/>
<dbReference type="KEGG" id="esa:ESA_03830"/>
<keyword evidence="2" id="KW-1185">Reference proteome</keyword>
<evidence type="ECO:0000313" key="2">
    <source>
        <dbReference type="Proteomes" id="UP000000260"/>
    </source>
</evidence>
<accession>A7ML66</accession>
<name>A7ML66_CROS8</name>
<sequence length="45" mass="4813">MPADVRCGKAVSLFPAFAPGYADDASHPQLRQAGKPSFLLAQIRL</sequence>
<dbReference type="EMBL" id="CP000783">
    <property type="protein sequence ID" value="ABU79016.1"/>
    <property type="molecule type" value="Genomic_DNA"/>
</dbReference>
<proteinExistence type="predicted"/>
<dbReference type="Proteomes" id="UP000000260">
    <property type="component" value="Chromosome"/>
</dbReference>
<gene>
    <name evidence="1" type="ordered locus">ESA_03830</name>
</gene>
<reference evidence="1 2" key="1">
    <citation type="journal article" date="2010" name="PLoS ONE">
        <title>Genome sequence of Cronobacter sakazakii BAA-894 and comparative genomic hybridization analysis with other Cronobacter species.</title>
        <authorList>
            <person name="Kucerova E."/>
            <person name="Clifton S.W."/>
            <person name="Xia X.Q."/>
            <person name="Long F."/>
            <person name="Porwollik S."/>
            <person name="Fulton L."/>
            <person name="Fronick C."/>
            <person name="Minx P."/>
            <person name="Kyung K."/>
            <person name="Warren W."/>
            <person name="Fulton R."/>
            <person name="Feng D."/>
            <person name="Wollam A."/>
            <person name="Shah N."/>
            <person name="Bhonagiri V."/>
            <person name="Nash W.E."/>
            <person name="Hallsworth-Pepin K."/>
            <person name="Wilson R.K."/>
            <person name="McClelland M."/>
            <person name="Forsythe S.J."/>
        </authorList>
    </citation>
    <scope>NUCLEOTIDE SEQUENCE [LARGE SCALE GENOMIC DNA]</scope>
    <source>
        <strain evidence="1 2">ATCC BAA-894</strain>
    </source>
</reference>
<dbReference type="AlphaFoldDB" id="A7ML66"/>
<organism evidence="1 2">
    <name type="scientific">Cronobacter sakazakii (strain ATCC BAA-894)</name>
    <name type="common">Enterobacter sakazakii</name>
    <dbReference type="NCBI Taxonomy" id="290339"/>
    <lineage>
        <taxon>Bacteria</taxon>
        <taxon>Pseudomonadati</taxon>
        <taxon>Pseudomonadota</taxon>
        <taxon>Gammaproteobacteria</taxon>
        <taxon>Enterobacterales</taxon>
        <taxon>Enterobacteriaceae</taxon>
        <taxon>Cronobacter</taxon>
    </lineage>
</organism>